<dbReference type="PANTHER" id="PTHR46156:SF1">
    <property type="entry name" value="ZINC FINGER CCCH DOMAIN-CONTAINING PROTEIN 3"/>
    <property type="match status" value="1"/>
</dbReference>
<dbReference type="Proteomes" id="UP000694918">
    <property type="component" value="Unplaced"/>
</dbReference>
<keyword evidence="1" id="KW-1185">Reference proteome</keyword>
<name>A0AAJ6T0N2_POPEU</name>
<evidence type="ECO:0000313" key="2">
    <source>
        <dbReference type="RefSeq" id="XP_011002420.1"/>
    </source>
</evidence>
<dbReference type="KEGG" id="peu:105109407"/>
<dbReference type="AlphaFoldDB" id="A0AAJ6T0N2"/>
<dbReference type="GO" id="GO:0005634">
    <property type="term" value="C:nucleus"/>
    <property type="evidence" value="ECO:0007669"/>
    <property type="project" value="TreeGrafter"/>
</dbReference>
<sequence length="139" mass="15904">MTIFIIKETEVGYPFAVLTKTRKPSKFSLVWTLHGAQLSKNDGDSLHHGKVLPHLFPRKRATYWRSFLAKPSSISNRSSLSSIGRKLLLLRKRNTVYTRSKHGFSLKKSKVLSFGGSSLNPLKGTQRKLMRKLPWLLLR</sequence>
<reference evidence="2" key="1">
    <citation type="submission" date="2025-08" db="UniProtKB">
        <authorList>
            <consortium name="RefSeq"/>
        </authorList>
    </citation>
    <scope>IDENTIFICATION</scope>
</reference>
<evidence type="ECO:0000313" key="1">
    <source>
        <dbReference type="Proteomes" id="UP000694918"/>
    </source>
</evidence>
<protein>
    <submittedName>
        <fullName evidence="2">Zinc finger CCCH domain-containing protein 7-like isoform X1</fullName>
    </submittedName>
</protein>
<dbReference type="GeneID" id="105109407"/>
<dbReference type="RefSeq" id="XP_011002420.1">
    <property type="nucleotide sequence ID" value="XM_011004118.1"/>
</dbReference>
<accession>A0AAJ6T0N2</accession>
<proteinExistence type="predicted"/>
<gene>
    <name evidence="2" type="primary">LOC105109407</name>
</gene>
<organism evidence="1 2">
    <name type="scientific">Populus euphratica</name>
    <name type="common">Euphrates poplar</name>
    <dbReference type="NCBI Taxonomy" id="75702"/>
    <lineage>
        <taxon>Eukaryota</taxon>
        <taxon>Viridiplantae</taxon>
        <taxon>Streptophyta</taxon>
        <taxon>Embryophyta</taxon>
        <taxon>Tracheophyta</taxon>
        <taxon>Spermatophyta</taxon>
        <taxon>Magnoliopsida</taxon>
        <taxon>eudicotyledons</taxon>
        <taxon>Gunneridae</taxon>
        <taxon>Pentapetalae</taxon>
        <taxon>rosids</taxon>
        <taxon>fabids</taxon>
        <taxon>Malpighiales</taxon>
        <taxon>Salicaceae</taxon>
        <taxon>Saliceae</taxon>
        <taxon>Populus</taxon>
    </lineage>
</organism>
<dbReference type="PANTHER" id="PTHR46156">
    <property type="entry name" value="CCCH ZINGC FINGER"/>
    <property type="match status" value="1"/>
</dbReference>